<gene>
    <name evidence="10" type="primary">argS</name>
    <name evidence="14" type="ORF">A9308_09810</name>
</gene>
<dbReference type="InterPro" id="IPR014729">
    <property type="entry name" value="Rossmann-like_a/b/a_fold"/>
</dbReference>
<evidence type="ECO:0000256" key="7">
    <source>
        <dbReference type="ARBA" id="ARBA00022917"/>
    </source>
</evidence>
<sequence>MSDPSLIQSALDQAVATLQADGRLPSDWQNNSTISRTKDRAHGDFASNLALVAAKAAGQPPRVLAQAIIDALPQTAGIARVELAGAGFINFFLDADAHFAVLDDIMRERGDFGTSDEFAEHKIQVEFVSANPTSSLHVGHGRGAAFGMSIANLLEALGYQVQREYYVNDAGRQMDILATSTLLRYLALFDAPVVFPVNGYQGDYVTQIAKTIKKQHGDAYAIDWQALRQDVPDDAVFGIAANGDKQLVSGDKEAHIDGLITNAKALLGEGYAVFHDAALNSILTDIKDDLADFSVRYDAWFSEKSLQDAIAPTLDELDKRGYLYEQDGNVWFRSTDFGDEKDRVVRRANGQYTYFASDIAYHRNKIERGFDKIIDVWGADHHGYIKRVQAALSALGYDAARMVVILVQFVTLWRGDEQVQMSSRSGEFVTLRELREEVGNDAARFYYVARKPEQHMDFDLELAKSQSKDNAVYYIQYAHARICRVLERLEERDLSVDDAAGKAHQALLTQPIELELMNRLANYPDTLRRAALQYEPHILTNYLKDLASAFHGWYNDNRILPKDGDMPDVDTFNLMQARLRLSKAVRQVIQNGLILLGLSAPTSM</sequence>
<dbReference type="Gene3D" id="3.30.1360.70">
    <property type="entry name" value="Arginyl tRNA synthetase N-terminal domain"/>
    <property type="match status" value="1"/>
</dbReference>
<comment type="caution">
    <text evidence="14">The sequence shown here is derived from an EMBL/GenBank/DDBJ whole genome shotgun (WGS) entry which is preliminary data.</text>
</comment>
<keyword evidence="7 10" id="KW-0648">Protein biosynthesis</keyword>
<comment type="similarity">
    <text evidence="2 10 11">Belongs to the class-I aminoacyl-tRNA synthetase family.</text>
</comment>
<keyword evidence="4 10" id="KW-0436">Ligase</keyword>
<dbReference type="Proteomes" id="UP000092508">
    <property type="component" value="Unassembled WGS sequence"/>
</dbReference>
<keyword evidence="8 10" id="KW-0030">Aminoacyl-tRNA synthetase</keyword>
<proteinExistence type="inferred from homology"/>
<dbReference type="HAMAP" id="MF_00123">
    <property type="entry name" value="Arg_tRNA_synth"/>
    <property type="match status" value="1"/>
</dbReference>
<evidence type="ECO:0000256" key="4">
    <source>
        <dbReference type="ARBA" id="ARBA00022598"/>
    </source>
</evidence>
<dbReference type="InterPro" id="IPR005148">
    <property type="entry name" value="Arg-tRNA-synth_N"/>
</dbReference>
<dbReference type="EMBL" id="LZMZ01000040">
    <property type="protein sequence ID" value="OBX75154.1"/>
    <property type="molecule type" value="Genomic_DNA"/>
</dbReference>
<accession>A0A1B8Q969</accession>
<dbReference type="InterPro" id="IPR036695">
    <property type="entry name" value="Arg-tRNA-synth_N_sf"/>
</dbReference>
<dbReference type="Gene3D" id="1.10.730.10">
    <property type="entry name" value="Isoleucyl-tRNA Synthetase, Domain 1"/>
    <property type="match status" value="1"/>
</dbReference>
<dbReference type="Pfam" id="PF05746">
    <property type="entry name" value="DALR_1"/>
    <property type="match status" value="1"/>
</dbReference>
<evidence type="ECO:0000313" key="15">
    <source>
        <dbReference type="Proteomes" id="UP000092508"/>
    </source>
</evidence>
<evidence type="ECO:0000259" key="12">
    <source>
        <dbReference type="SMART" id="SM00836"/>
    </source>
</evidence>
<comment type="catalytic activity">
    <reaction evidence="9 10">
        <text>tRNA(Arg) + L-arginine + ATP = L-arginyl-tRNA(Arg) + AMP + diphosphate</text>
        <dbReference type="Rhea" id="RHEA:20301"/>
        <dbReference type="Rhea" id="RHEA-COMP:9658"/>
        <dbReference type="Rhea" id="RHEA-COMP:9673"/>
        <dbReference type="ChEBI" id="CHEBI:30616"/>
        <dbReference type="ChEBI" id="CHEBI:32682"/>
        <dbReference type="ChEBI" id="CHEBI:33019"/>
        <dbReference type="ChEBI" id="CHEBI:78442"/>
        <dbReference type="ChEBI" id="CHEBI:78513"/>
        <dbReference type="ChEBI" id="CHEBI:456215"/>
        <dbReference type="EC" id="6.1.1.19"/>
    </reaction>
</comment>
<evidence type="ECO:0000256" key="9">
    <source>
        <dbReference type="ARBA" id="ARBA00049339"/>
    </source>
</evidence>
<dbReference type="InterPro" id="IPR035684">
    <property type="entry name" value="ArgRS_core"/>
</dbReference>
<dbReference type="GO" id="GO:0005524">
    <property type="term" value="F:ATP binding"/>
    <property type="evidence" value="ECO:0007669"/>
    <property type="project" value="UniProtKB-UniRule"/>
</dbReference>
<dbReference type="RefSeq" id="WP_067238295.1">
    <property type="nucleotide sequence ID" value="NZ_LZMZ01000040.1"/>
</dbReference>
<dbReference type="GO" id="GO:0004814">
    <property type="term" value="F:arginine-tRNA ligase activity"/>
    <property type="evidence" value="ECO:0007669"/>
    <property type="project" value="UniProtKB-UniRule"/>
</dbReference>
<keyword evidence="3 10" id="KW-0963">Cytoplasm</keyword>
<evidence type="ECO:0000256" key="2">
    <source>
        <dbReference type="ARBA" id="ARBA00005594"/>
    </source>
</evidence>
<dbReference type="STRING" id="34059.A9308_09810"/>
<dbReference type="AlphaFoldDB" id="A0A1B8Q969"/>
<evidence type="ECO:0000256" key="5">
    <source>
        <dbReference type="ARBA" id="ARBA00022741"/>
    </source>
</evidence>
<feature type="domain" description="Arginyl tRNA synthetase N-terminal" evidence="13">
    <location>
        <begin position="5"/>
        <end position="93"/>
    </location>
</feature>
<dbReference type="PRINTS" id="PR01038">
    <property type="entry name" value="TRNASYNTHARG"/>
</dbReference>
<comment type="subunit">
    <text evidence="10">Monomer.</text>
</comment>
<dbReference type="EC" id="6.1.1.19" evidence="10"/>
<reference evidence="14 15" key="1">
    <citation type="submission" date="2016-06" db="EMBL/GenBank/DDBJ databases">
        <title>Draft genome of Moraxella atlantae CCUG 66109.</title>
        <authorList>
            <person name="Salva-Serra F."/>
            <person name="Engstrom-Jakobsson H."/>
            <person name="Thorell K."/>
            <person name="Gonzales-Siles L."/>
            <person name="Karlsson R."/>
            <person name="Boulund F."/>
            <person name="Engstrand L."/>
            <person name="Kristiansson E."/>
            <person name="Moore E."/>
        </authorList>
    </citation>
    <scope>NUCLEOTIDE SEQUENCE [LARGE SCALE GENOMIC DNA]</scope>
    <source>
        <strain evidence="14 15">CCUG 66109</strain>
    </source>
</reference>
<evidence type="ECO:0000256" key="11">
    <source>
        <dbReference type="RuleBase" id="RU363038"/>
    </source>
</evidence>
<dbReference type="Pfam" id="PF00750">
    <property type="entry name" value="tRNA-synt_1d"/>
    <property type="match status" value="2"/>
</dbReference>
<feature type="domain" description="DALR anticodon binding" evidence="12">
    <location>
        <begin position="475"/>
        <end position="604"/>
    </location>
</feature>
<dbReference type="PANTHER" id="PTHR11956:SF5">
    <property type="entry name" value="ARGININE--TRNA LIGASE, CYTOPLASMIC"/>
    <property type="match status" value="1"/>
</dbReference>
<name>A0A1B8Q969_9GAMM</name>
<organism evidence="14 15">
    <name type="scientific">Faucicola atlantae</name>
    <dbReference type="NCBI Taxonomy" id="34059"/>
    <lineage>
        <taxon>Bacteria</taxon>
        <taxon>Pseudomonadati</taxon>
        <taxon>Pseudomonadota</taxon>
        <taxon>Gammaproteobacteria</taxon>
        <taxon>Moraxellales</taxon>
        <taxon>Moraxellaceae</taxon>
        <taxon>Faucicola</taxon>
    </lineage>
</organism>
<evidence type="ECO:0000256" key="10">
    <source>
        <dbReference type="HAMAP-Rule" id="MF_00123"/>
    </source>
</evidence>
<evidence type="ECO:0000256" key="1">
    <source>
        <dbReference type="ARBA" id="ARBA00004496"/>
    </source>
</evidence>
<dbReference type="SUPFAM" id="SSF52374">
    <property type="entry name" value="Nucleotidylyl transferase"/>
    <property type="match status" value="1"/>
</dbReference>
<protein>
    <recommendedName>
        <fullName evidence="10">Arginine--tRNA ligase</fullName>
        <ecNumber evidence="10">6.1.1.19</ecNumber>
    </recommendedName>
    <alternativeName>
        <fullName evidence="10">Arginyl-tRNA synthetase</fullName>
        <shortName evidence="10">ArgRS</shortName>
    </alternativeName>
</protein>
<dbReference type="SMART" id="SM00836">
    <property type="entry name" value="DALR_1"/>
    <property type="match status" value="1"/>
</dbReference>
<dbReference type="InterPro" id="IPR008909">
    <property type="entry name" value="DALR_anticod-bd"/>
</dbReference>
<dbReference type="NCBIfam" id="TIGR00456">
    <property type="entry name" value="argS"/>
    <property type="match status" value="1"/>
</dbReference>
<dbReference type="GO" id="GO:0005737">
    <property type="term" value="C:cytoplasm"/>
    <property type="evidence" value="ECO:0007669"/>
    <property type="project" value="UniProtKB-SubCell"/>
</dbReference>
<dbReference type="SMART" id="SM01016">
    <property type="entry name" value="Arg_tRNA_synt_N"/>
    <property type="match status" value="1"/>
</dbReference>
<dbReference type="GO" id="GO:0006420">
    <property type="term" value="P:arginyl-tRNA aminoacylation"/>
    <property type="evidence" value="ECO:0007669"/>
    <property type="project" value="UniProtKB-UniRule"/>
</dbReference>
<dbReference type="SUPFAM" id="SSF55190">
    <property type="entry name" value="Arginyl-tRNA synthetase (ArgRS), N-terminal 'additional' domain"/>
    <property type="match status" value="1"/>
</dbReference>
<dbReference type="InterPro" id="IPR001278">
    <property type="entry name" value="Arg-tRNA-ligase"/>
</dbReference>
<dbReference type="Pfam" id="PF03485">
    <property type="entry name" value="Arg_tRNA_synt_N"/>
    <property type="match status" value="1"/>
</dbReference>
<evidence type="ECO:0000259" key="13">
    <source>
        <dbReference type="SMART" id="SM01016"/>
    </source>
</evidence>
<evidence type="ECO:0000313" key="14">
    <source>
        <dbReference type="EMBL" id="OBX75154.1"/>
    </source>
</evidence>
<evidence type="ECO:0000256" key="8">
    <source>
        <dbReference type="ARBA" id="ARBA00023146"/>
    </source>
</evidence>
<comment type="subcellular location">
    <subcellularLocation>
        <location evidence="1 10">Cytoplasm</location>
    </subcellularLocation>
</comment>
<dbReference type="Gene3D" id="3.40.50.620">
    <property type="entry name" value="HUPs"/>
    <property type="match status" value="1"/>
</dbReference>
<dbReference type="InterPro" id="IPR009080">
    <property type="entry name" value="tRNAsynth_Ia_anticodon-bd"/>
</dbReference>
<keyword evidence="6 10" id="KW-0067">ATP-binding</keyword>
<keyword evidence="5 10" id="KW-0547">Nucleotide-binding</keyword>
<dbReference type="PANTHER" id="PTHR11956">
    <property type="entry name" value="ARGINYL-TRNA SYNTHETASE"/>
    <property type="match status" value="1"/>
</dbReference>
<dbReference type="OrthoDB" id="9803211at2"/>
<feature type="short sequence motif" description="'HIGH' region" evidence="10">
    <location>
        <begin position="130"/>
        <end position="140"/>
    </location>
</feature>
<dbReference type="SUPFAM" id="SSF47323">
    <property type="entry name" value="Anticodon-binding domain of a subclass of class I aminoacyl-tRNA synthetases"/>
    <property type="match status" value="1"/>
</dbReference>
<evidence type="ECO:0000256" key="6">
    <source>
        <dbReference type="ARBA" id="ARBA00022840"/>
    </source>
</evidence>
<dbReference type="CDD" id="cd00671">
    <property type="entry name" value="ArgRS_core"/>
    <property type="match status" value="1"/>
</dbReference>
<evidence type="ECO:0000256" key="3">
    <source>
        <dbReference type="ARBA" id="ARBA00022490"/>
    </source>
</evidence>
<dbReference type="FunFam" id="1.10.730.10:FF:000008">
    <property type="entry name" value="Arginine--tRNA ligase"/>
    <property type="match status" value="1"/>
</dbReference>